<comment type="caution">
    <text evidence="1">The sequence shown here is derived from an EMBL/GenBank/DDBJ whole genome shotgun (WGS) entry which is preliminary data.</text>
</comment>
<reference evidence="1 2" key="1">
    <citation type="journal article" date="2019" name="Commun. Biol.">
        <title>The bagworm genome reveals a unique fibroin gene that provides high tensile strength.</title>
        <authorList>
            <person name="Kono N."/>
            <person name="Nakamura H."/>
            <person name="Ohtoshi R."/>
            <person name="Tomita M."/>
            <person name="Numata K."/>
            <person name="Arakawa K."/>
        </authorList>
    </citation>
    <scope>NUCLEOTIDE SEQUENCE [LARGE SCALE GENOMIC DNA]</scope>
</reference>
<organism evidence="1 2">
    <name type="scientific">Eumeta variegata</name>
    <name type="common">Bagworm moth</name>
    <name type="synonym">Eumeta japonica</name>
    <dbReference type="NCBI Taxonomy" id="151549"/>
    <lineage>
        <taxon>Eukaryota</taxon>
        <taxon>Metazoa</taxon>
        <taxon>Ecdysozoa</taxon>
        <taxon>Arthropoda</taxon>
        <taxon>Hexapoda</taxon>
        <taxon>Insecta</taxon>
        <taxon>Pterygota</taxon>
        <taxon>Neoptera</taxon>
        <taxon>Endopterygota</taxon>
        <taxon>Lepidoptera</taxon>
        <taxon>Glossata</taxon>
        <taxon>Ditrysia</taxon>
        <taxon>Tineoidea</taxon>
        <taxon>Psychidae</taxon>
        <taxon>Oiketicinae</taxon>
        <taxon>Eumeta</taxon>
    </lineage>
</organism>
<dbReference type="Proteomes" id="UP000299102">
    <property type="component" value="Unassembled WGS sequence"/>
</dbReference>
<evidence type="ECO:0000313" key="2">
    <source>
        <dbReference type="Proteomes" id="UP000299102"/>
    </source>
</evidence>
<accession>A0A4C1YK65</accession>
<keyword evidence="2" id="KW-1185">Reference proteome</keyword>
<sequence>MGRATQLKYRVRSPTVVGAVYGPARHRPDTAPTPCRRTPTLRQAYIPPSWAVQGAGSRNAPEIVLLKARRKASPYNCHLEAAYNTVLHKNVH</sequence>
<proteinExistence type="predicted"/>
<dbReference type="AlphaFoldDB" id="A0A4C1YK65"/>
<name>A0A4C1YK65_EUMVA</name>
<gene>
    <name evidence="1" type="ORF">EVAR_82902_1</name>
</gene>
<protein>
    <submittedName>
        <fullName evidence="1">Uncharacterized protein</fullName>
    </submittedName>
</protein>
<evidence type="ECO:0000313" key="1">
    <source>
        <dbReference type="EMBL" id="GBP75232.1"/>
    </source>
</evidence>
<dbReference type="EMBL" id="BGZK01001240">
    <property type="protein sequence ID" value="GBP75232.1"/>
    <property type="molecule type" value="Genomic_DNA"/>
</dbReference>